<comment type="caution">
    <text evidence="2">The sequence shown here is derived from an EMBL/GenBank/DDBJ whole genome shotgun (WGS) entry which is preliminary data.</text>
</comment>
<keyword evidence="3" id="KW-1185">Reference proteome</keyword>
<proteinExistence type="predicted"/>
<accession>A0A8H4J2D1</accession>
<keyword evidence="1" id="KW-0472">Membrane</keyword>
<keyword evidence="1" id="KW-0812">Transmembrane</keyword>
<protein>
    <submittedName>
        <fullName evidence="2">Uncharacterized protein</fullName>
    </submittedName>
</protein>
<organism evidence="2 3">
    <name type="scientific">Botryosphaeria dothidea</name>
    <dbReference type="NCBI Taxonomy" id="55169"/>
    <lineage>
        <taxon>Eukaryota</taxon>
        <taxon>Fungi</taxon>
        <taxon>Dikarya</taxon>
        <taxon>Ascomycota</taxon>
        <taxon>Pezizomycotina</taxon>
        <taxon>Dothideomycetes</taxon>
        <taxon>Dothideomycetes incertae sedis</taxon>
        <taxon>Botryosphaeriales</taxon>
        <taxon>Botryosphaeriaceae</taxon>
        <taxon>Botryosphaeria</taxon>
    </lineage>
</organism>
<evidence type="ECO:0000313" key="3">
    <source>
        <dbReference type="Proteomes" id="UP000572817"/>
    </source>
</evidence>
<keyword evidence="1" id="KW-1133">Transmembrane helix</keyword>
<sequence length="120" mass="13733">MGISNEALTTIGVPVTVISFAWMALVGEAVGPLVWRLWKARRVGQEEEQPVVQEVEPEWPRALRKEITAVREEREERMEETLEDLRELLLIASEAAVETLHFQQRTELPSSSDYMMARLA</sequence>
<feature type="transmembrane region" description="Helical" evidence="1">
    <location>
        <begin position="12"/>
        <end position="35"/>
    </location>
</feature>
<gene>
    <name evidence="2" type="ORF">GTA08_BOTSDO12625</name>
</gene>
<evidence type="ECO:0000256" key="1">
    <source>
        <dbReference type="SAM" id="Phobius"/>
    </source>
</evidence>
<dbReference type="Proteomes" id="UP000572817">
    <property type="component" value="Unassembled WGS sequence"/>
</dbReference>
<dbReference type="AlphaFoldDB" id="A0A8H4J2D1"/>
<evidence type="ECO:0000313" key="2">
    <source>
        <dbReference type="EMBL" id="KAF4311747.1"/>
    </source>
</evidence>
<name>A0A8H4J2D1_9PEZI</name>
<reference evidence="2" key="1">
    <citation type="submission" date="2020-04" db="EMBL/GenBank/DDBJ databases">
        <title>Genome Assembly and Annotation of Botryosphaeria dothidea sdau 11-99, a Latent Pathogen of Apple Fruit Ring Rot in China.</title>
        <authorList>
            <person name="Yu C."/>
            <person name="Diao Y."/>
            <person name="Lu Q."/>
            <person name="Zhao J."/>
            <person name="Cui S."/>
            <person name="Peng C."/>
            <person name="He B."/>
            <person name="Liu H."/>
        </authorList>
    </citation>
    <scope>NUCLEOTIDE SEQUENCE [LARGE SCALE GENOMIC DNA]</scope>
    <source>
        <strain evidence="2">Sdau11-99</strain>
    </source>
</reference>
<dbReference type="EMBL" id="WWBZ02000008">
    <property type="protein sequence ID" value="KAF4311747.1"/>
    <property type="molecule type" value="Genomic_DNA"/>
</dbReference>